<evidence type="ECO:0000313" key="7">
    <source>
        <dbReference type="Proteomes" id="UP000295783"/>
    </source>
</evidence>
<dbReference type="AlphaFoldDB" id="A0A4R6WK92"/>
<dbReference type="InterPro" id="IPR016154">
    <property type="entry name" value="Heat_shock_Hsp33_C"/>
</dbReference>
<dbReference type="GO" id="GO:0042026">
    <property type="term" value="P:protein refolding"/>
    <property type="evidence" value="ECO:0007669"/>
    <property type="project" value="TreeGrafter"/>
</dbReference>
<dbReference type="CDD" id="cd00498">
    <property type="entry name" value="Hsp33"/>
    <property type="match status" value="1"/>
</dbReference>
<sequence length="309" mass="33349">MADPGSFIPASDFVQPFQIEGHGVRGRMVRIDRAASEIIARHAYPLPVARQLAEMMVLAATLAAMLKYDGVFTLQTKGNGALRLMVADVTSDGDIRGYAQFDADAVAAIPPEQASLPRLTGGGYLAFTVDQGDHADRYQGIVELDGPDLVECIHHYFRQSEQMQAGFKLAVERHAGGWRAGAIMLQRVPSEGGTPGGGGDLDEEDAWRRAMVLMASARDDELTGPAVGFTDLLYRLFHEDGVRVFPGHALQARCRCSAERVERVLYSLAPEELHDLAIDGALDVTCEFCNSTYRFPLTAILAGPGGTAG</sequence>
<dbReference type="Proteomes" id="UP000295783">
    <property type="component" value="Unassembled WGS sequence"/>
</dbReference>
<comment type="caution">
    <text evidence="6">The sequence shown here is derived from an EMBL/GenBank/DDBJ whole genome shotgun (WGS) entry which is preliminary data.</text>
</comment>
<keyword evidence="4" id="KW-0143">Chaperone</keyword>
<proteinExistence type="predicted"/>
<dbReference type="PIRSF" id="PIRSF005261">
    <property type="entry name" value="Heat_shock_Hsp33"/>
    <property type="match status" value="1"/>
</dbReference>
<dbReference type="GO" id="GO:0005737">
    <property type="term" value="C:cytoplasm"/>
    <property type="evidence" value="ECO:0007669"/>
    <property type="project" value="InterPro"/>
</dbReference>
<evidence type="ECO:0000256" key="5">
    <source>
        <dbReference type="ARBA" id="ARBA00023284"/>
    </source>
</evidence>
<dbReference type="Gene3D" id="1.10.287.480">
    <property type="entry name" value="helix hairpin bin"/>
    <property type="match status" value="1"/>
</dbReference>
<dbReference type="SUPFAM" id="SSF64397">
    <property type="entry name" value="Hsp33 domain"/>
    <property type="match status" value="1"/>
</dbReference>
<dbReference type="EMBL" id="SNYW01000013">
    <property type="protein sequence ID" value="TDQ78497.1"/>
    <property type="molecule type" value="Genomic_DNA"/>
</dbReference>
<gene>
    <name evidence="6" type="ORF">A8950_3553</name>
</gene>
<dbReference type="GO" id="GO:0051082">
    <property type="term" value="F:unfolded protein binding"/>
    <property type="evidence" value="ECO:0007669"/>
    <property type="project" value="InterPro"/>
</dbReference>
<evidence type="ECO:0000256" key="4">
    <source>
        <dbReference type="ARBA" id="ARBA00023186"/>
    </source>
</evidence>
<evidence type="ECO:0000256" key="1">
    <source>
        <dbReference type="ARBA" id="ARBA00022490"/>
    </source>
</evidence>
<dbReference type="InterPro" id="IPR023212">
    <property type="entry name" value="Hsp33_helix_hairpin_bin_dom_sf"/>
</dbReference>
<reference evidence="6 7" key="1">
    <citation type="submission" date="2019-03" db="EMBL/GenBank/DDBJ databases">
        <title>Genomic Encyclopedia of Type Strains, Phase III (KMG-III): the genomes of soil and plant-associated and newly described type strains.</title>
        <authorList>
            <person name="Whitman W."/>
        </authorList>
    </citation>
    <scope>NUCLEOTIDE SEQUENCE [LARGE SCALE GENOMIC DNA]</scope>
    <source>
        <strain evidence="6 7">CGMCC 1.7660</strain>
    </source>
</reference>
<dbReference type="RefSeq" id="WP_133615103.1">
    <property type="nucleotide sequence ID" value="NZ_SNYW01000013.1"/>
</dbReference>
<evidence type="ECO:0000256" key="2">
    <source>
        <dbReference type="ARBA" id="ARBA00022833"/>
    </source>
</evidence>
<dbReference type="PANTHER" id="PTHR30111:SF1">
    <property type="entry name" value="33 KDA CHAPERONIN"/>
    <property type="match status" value="1"/>
</dbReference>
<keyword evidence="7" id="KW-1185">Reference proteome</keyword>
<keyword evidence="2" id="KW-0862">Zinc</keyword>
<dbReference type="Pfam" id="PF01430">
    <property type="entry name" value="HSP33"/>
    <property type="match status" value="1"/>
</dbReference>
<protein>
    <submittedName>
        <fullName evidence="6">Molecular chaperone Hsp33</fullName>
    </submittedName>
</protein>
<name>A0A4R6WK92_9PROT</name>
<dbReference type="OrthoDB" id="9793753at2"/>
<keyword evidence="1" id="KW-0963">Cytoplasm</keyword>
<dbReference type="Gene3D" id="3.90.1280.10">
    <property type="entry name" value="HSP33 redox switch-like"/>
    <property type="match status" value="1"/>
</dbReference>
<evidence type="ECO:0000256" key="3">
    <source>
        <dbReference type="ARBA" id="ARBA00023157"/>
    </source>
</evidence>
<keyword evidence="5" id="KW-0676">Redox-active center</keyword>
<accession>A0A4R6WK92</accession>
<evidence type="ECO:0000313" key="6">
    <source>
        <dbReference type="EMBL" id="TDQ78497.1"/>
    </source>
</evidence>
<dbReference type="InterPro" id="IPR016153">
    <property type="entry name" value="Heat_shock_Hsp33_N"/>
</dbReference>
<dbReference type="Gene3D" id="3.55.30.10">
    <property type="entry name" value="Hsp33 domain"/>
    <property type="match status" value="1"/>
</dbReference>
<dbReference type="GO" id="GO:0044183">
    <property type="term" value="F:protein folding chaperone"/>
    <property type="evidence" value="ECO:0007669"/>
    <property type="project" value="TreeGrafter"/>
</dbReference>
<organism evidence="6 7">
    <name type="scientific">Dongia mobilis</name>
    <dbReference type="NCBI Taxonomy" id="578943"/>
    <lineage>
        <taxon>Bacteria</taxon>
        <taxon>Pseudomonadati</taxon>
        <taxon>Pseudomonadota</taxon>
        <taxon>Alphaproteobacteria</taxon>
        <taxon>Rhodospirillales</taxon>
        <taxon>Dongiaceae</taxon>
        <taxon>Dongia</taxon>
    </lineage>
</organism>
<keyword evidence="3" id="KW-1015">Disulfide bond</keyword>
<dbReference type="SUPFAM" id="SSF118352">
    <property type="entry name" value="HSP33 redox switch-like"/>
    <property type="match status" value="1"/>
</dbReference>
<dbReference type="InterPro" id="IPR000397">
    <property type="entry name" value="Heat_shock_Hsp33"/>
</dbReference>
<dbReference type="PANTHER" id="PTHR30111">
    <property type="entry name" value="33 KDA CHAPERONIN"/>
    <property type="match status" value="1"/>
</dbReference>